<dbReference type="Pfam" id="PF20266">
    <property type="entry name" value="Mab-21_C"/>
    <property type="match status" value="1"/>
</dbReference>
<evidence type="ECO:0000256" key="1">
    <source>
        <dbReference type="ARBA" id="ARBA00001946"/>
    </source>
</evidence>
<evidence type="ECO:0000256" key="4">
    <source>
        <dbReference type="ARBA" id="ARBA00022695"/>
    </source>
</evidence>
<keyword evidence="10" id="KW-1185">Reference proteome</keyword>
<dbReference type="GeneID" id="116299056"/>
<evidence type="ECO:0000256" key="8">
    <source>
        <dbReference type="SAM" id="MobiDB-lite"/>
    </source>
</evidence>
<organism evidence="10 11">
    <name type="scientific">Actinia tenebrosa</name>
    <name type="common">Australian red waratah sea anemone</name>
    <dbReference type="NCBI Taxonomy" id="6105"/>
    <lineage>
        <taxon>Eukaryota</taxon>
        <taxon>Metazoa</taxon>
        <taxon>Cnidaria</taxon>
        <taxon>Anthozoa</taxon>
        <taxon>Hexacorallia</taxon>
        <taxon>Actiniaria</taxon>
        <taxon>Actiniidae</taxon>
        <taxon>Actinia</taxon>
    </lineage>
</organism>
<dbReference type="GO" id="GO:0016779">
    <property type="term" value="F:nucleotidyltransferase activity"/>
    <property type="evidence" value="ECO:0007669"/>
    <property type="project" value="UniProtKB-KW"/>
</dbReference>
<evidence type="ECO:0000256" key="7">
    <source>
        <dbReference type="ARBA" id="ARBA00022842"/>
    </source>
</evidence>
<comment type="cofactor">
    <cofactor evidence="1">
        <name>Mg(2+)</name>
        <dbReference type="ChEBI" id="CHEBI:18420"/>
    </cofactor>
</comment>
<name>A0A6P8ICN6_ACTTE</name>
<evidence type="ECO:0000313" key="10">
    <source>
        <dbReference type="Proteomes" id="UP000515163"/>
    </source>
</evidence>
<evidence type="ECO:0000256" key="3">
    <source>
        <dbReference type="ARBA" id="ARBA00022679"/>
    </source>
</evidence>
<evidence type="ECO:0000313" key="11">
    <source>
        <dbReference type="RefSeq" id="XP_031563552.1"/>
    </source>
</evidence>
<keyword evidence="5" id="KW-0479">Metal-binding</keyword>
<dbReference type="PANTHER" id="PTHR10656">
    <property type="entry name" value="CELL FATE DETERMINING PROTEIN MAB21-RELATED"/>
    <property type="match status" value="1"/>
</dbReference>
<dbReference type="AlphaFoldDB" id="A0A6P8ICN6"/>
<dbReference type="RefSeq" id="XP_031563552.1">
    <property type="nucleotide sequence ID" value="XM_031707692.1"/>
</dbReference>
<evidence type="ECO:0000259" key="9">
    <source>
        <dbReference type="Pfam" id="PF20266"/>
    </source>
</evidence>
<keyword evidence="6" id="KW-0067">ATP-binding</keyword>
<reference evidence="11" key="1">
    <citation type="submission" date="2025-08" db="UniProtKB">
        <authorList>
            <consortium name="RefSeq"/>
        </authorList>
    </citation>
    <scope>IDENTIFICATION</scope>
    <source>
        <tissue evidence="11">Tentacle</tissue>
    </source>
</reference>
<feature type="domain" description="Mab-21-like HhH/H2TH-like" evidence="9">
    <location>
        <begin position="64"/>
        <end position="149"/>
    </location>
</feature>
<evidence type="ECO:0000256" key="2">
    <source>
        <dbReference type="ARBA" id="ARBA00008307"/>
    </source>
</evidence>
<dbReference type="PANTHER" id="PTHR10656:SF42">
    <property type="entry name" value="CYCLIC GMP-AMP SYNTHASE-LIKE PROTEIN-RELATED"/>
    <property type="match status" value="1"/>
</dbReference>
<sequence length="198" mass="22874">MTYGYHVVPKPSNPTLDKVKREKKKKKKKNNQQNENQSLLEYEWRLSYSMAELSLAKHIPPVARACFLALKATIKQHQTPGAGGLSSYHLKTALFWALELNHPESWCEEKRDECFEKLVDTLLGYVENKHCSHYFMPQVNLMVFDERQLEGIKKLLSKIKENPESYVSSTCLECMGNLAACYECMCFGHGKNVYIDVY</sequence>
<evidence type="ECO:0000256" key="5">
    <source>
        <dbReference type="ARBA" id="ARBA00022723"/>
    </source>
</evidence>
<protein>
    <submittedName>
        <fullName evidence="11">Protein mab-21-like 3 isoform X3</fullName>
    </submittedName>
</protein>
<keyword evidence="6" id="KW-0547">Nucleotide-binding</keyword>
<keyword evidence="7" id="KW-0460">Magnesium</keyword>
<dbReference type="Proteomes" id="UP000515163">
    <property type="component" value="Unplaced"/>
</dbReference>
<dbReference type="Gene3D" id="1.10.1410.40">
    <property type="match status" value="1"/>
</dbReference>
<dbReference type="InterPro" id="IPR024810">
    <property type="entry name" value="MAB21L/cGLR"/>
</dbReference>
<keyword evidence="4" id="KW-0548">Nucleotidyltransferase</keyword>
<proteinExistence type="inferred from homology"/>
<accession>A0A6P8ICN6</accession>
<keyword evidence="3" id="KW-0808">Transferase</keyword>
<dbReference type="SMART" id="SM01265">
    <property type="entry name" value="Mab-21"/>
    <property type="match status" value="1"/>
</dbReference>
<dbReference type="InterPro" id="IPR046906">
    <property type="entry name" value="Mab-21_HhH/H2TH-like"/>
</dbReference>
<dbReference type="GO" id="GO:0046872">
    <property type="term" value="F:metal ion binding"/>
    <property type="evidence" value="ECO:0007669"/>
    <property type="project" value="UniProtKB-KW"/>
</dbReference>
<evidence type="ECO:0000256" key="6">
    <source>
        <dbReference type="ARBA" id="ARBA00022840"/>
    </source>
</evidence>
<feature type="compositionally biased region" description="Basic residues" evidence="8">
    <location>
        <begin position="21"/>
        <end position="30"/>
    </location>
</feature>
<feature type="region of interest" description="Disordered" evidence="8">
    <location>
        <begin position="1"/>
        <end position="34"/>
    </location>
</feature>
<gene>
    <name evidence="11" type="primary">LOC116299056</name>
</gene>
<dbReference type="GO" id="GO:0005524">
    <property type="term" value="F:ATP binding"/>
    <property type="evidence" value="ECO:0007669"/>
    <property type="project" value="UniProtKB-KW"/>
</dbReference>
<comment type="similarity">
    <text evidence="2">Belongs to the mab-21 family.</text>
</comment>